<dbReference type="EMBL" id="GL349443">
    <property type="protein sequence ID" value="KNC46718.1"/>
    <property type="molecule type" value="Genomic_DNA"/>
</dbReference>
<evidence type="ECO:0000313" key="7">
    <source>
        <dbReference type="EMBL" id="KNC46718.1"/>
    </source>
</evidence>
<dbReference type="InterPro" id="IPR050307">
    <property type="entry name" value="Sterol_Desaturase_Related"/>
</dbReference>
<evidence type="ECO:0000256" key="2">
    <source>
        <dbReference type="ARBA" id="ARBA00022692"/>
    </source>
</evidence>
<dbReference type="OrthoDB" id="1658724at2759"/>
<comment type="subcellular location">
    <subcellularLocation>
        <location evidence="1">Membrane</location>
    </subcellularLocation>
</comment>
<feature type="transmembrane region" description="Helical" evidence="5">
    <location>
        <begin position="13"/>
        <end position="31"/>
    </location>
</feature>
<dbReference type="RefSeq" id="XP_013760480.1">
    <property type="nucleotide sequence ID" value="XM_013905026.1"/>
</dbReference>
<dbReference type="eggNOG" id="KOG0873">
    <property type="taxonomic scope" value="Eukaryota"/>
</dbReference>
<dbReference type="InterPro" id="IPR006694">
    <property type="entry name" value="Fatty_acid_hydroxylase"/>
</dbReference>
<evidence type="ECO:0000256" key="1">
    <source>
        <dbReference type="ARBA" id="ARBA00004370"/>
    </source>
</evidence>
<dbReference type="PANTHER" id="PTHR11863">
    <property type="entry name" value="STEROL DESATURASE"/>
    <property type="match status" value="1"/>
</dbReference>
<evidence type="ECO:0000256" key="3">
    <source>
        <dbReference type="ARBA" id="ARBA00022989"/>
    </source>
</evidence>
<gene>
    <name evidence="7" type="ORF">AMSG_03153</name>
</gene>
<dbReference type="GO" id="GO:0016491">
    <property type="term" value="F:oxidoreductase activity"/>
    <property type="evidence" value="ECO:0007669"/>
    <property type="project" value="InterPro"/>
</dbReference>
<keyword evidence="3 5" id="KW-1133">Transmembrane helix</keyword>
<dbReference type="GeneID" id="25562779"/>
<dbReference type="STRING" id="461836.A0A0L0D5Y2"/>
<dbReference type="GO" id="GO:0016020">
    <property type="term" value="C:membrane"/>
    <property type="evidence" value="ECO:0007669"/>
    <property type="project" value="UniProtKB-SubCell"/>
</dbReference>
<name>A0A0L0D5Y2_THETB</name>
<dbReference type="Pfam" id="PF04116">
    <property type="entry name" value="FA_hydroxylase"/>
    <property type="match status" value="1"/>
</dbReference>
<evidence type="ECO:0000256" key="5">
    <source>
        <dbReference type="SAM" id="Phobius"/>
    </source>
</evidence>
<evidence type="ECO:0000256" key="4">
    <source>
        <dbReference type="ARBA" id="ARBA00023136"/>
    </source>
</evidence>
<keyword evidence="8" id="KW-1185">Reference proteome</keyword>
<feature type="transmembrane region" description="Helical" evidence="5">
    <location>
        <begin position="52"/>
        <end position="75"/>
    </location>
</feature>
<dbReference type="Proteomes" id="UP000054408">
    <property type="component" value="Unassembled WGS sequence"/>
</dbReference>
<feature type="domain" description="Fatty acid hydroxylase" evidence="6">
    <location>
        <begin position="95"/>
        <end position="233"/>
    </location>
</feature>
<keyword evidence="2 5" id="KW-0812">Transmembrane</keyword>
<dbReference type="OMA" id="MARHIAI"/>
<dbReference type="GO" id="GO:0008610">
    <property type="term" value="P:lipid biosynthetic process"/>
    <property type="evidence" value="ECO:0007669"/>
    <property type="project" value="InterPro"/>
</dbReference>
<dbReference type="GO" id="GO:0005506">
    <property type="term" value="F:iron ion binding"/>
    <property type="evidence" value="ECO:0007669"/>
    <property type="project" value="InterPro"/>
</dbReference>
<sequence length="254" mass="27868">MFFVVGFMTVHELVFVGLSGAIAAVGAAGLLERYRIQQRTPSRSLVVACIKSLLVGHLIVQPLQLFLLYPVFVALGMSADPADMPSAAVAIAQLLACFVINETGFYWSHRWLHSEWLFKTVHARHHKFGSTIGIAAEYAHPFEQLVSNGLPTIGGPLLLGTHMSITFLWLAIRIYLTVDNHCGFALPWSPAHWGGAAKVNPFASHPLAHNFHHSHNSGCYGGNSFFWDWIMGTDADFNHHLAAINSAEKSAKAE</sequence>
<reference evidence="7 8" key="1">
    <citation type="submission" date="2010-05" db="EMBL/GenBank/DDBJ databases">
        <title>The Genome Sequence of Thecamonas trahens ATCC 50062.</title>
        <authorList>
            <consortium name="The Broad Institute Genome Sequencing Platform"/>
            <person name="Russ C."/>
            <person name="Cuomo C."/>
            <person name="Shea T."/>
            <person name="Young S.K."/>
            <person name="Zeng Q."/>
            <person name="Koehrsen M."/>
            <person name="Haas B."/>
            <person name="Borodovsky M."/>
            <person name="Guigo R."/>
            <person name="Alvarado L."/>
            <person name="Berlin A."/>
            <person name="Bochicchio J."/>
            <person name="Borenstein D."/>
            <person name="Chapman S."/>
            <person name="Chen Z."/>
            <person name="Freedman E."/>
            <person name="Gellesch M."/>
            <person name="Goldberg J."/>
            <person name="Griggs A."/>
            <person name="Gujja S."/>
            <person name="Heilman E."/>
            <person name="Heiman D."/>
            <person name="Hepburn T."/>
            <person name="Howarth C."/>
            <person name="Jen D."/>
            <person name="Larson L."/>
            <person name="Mehta T."/>
            <person name="Park D."/>
            <person name="Pearson M."/>
            <person name="Roberts A."/>
            <person name="Saif S."/>
            <person name="Shenoy N."/>
            <person name="Sisk P."/>
            <person name="Stolte C."/>
            <person name="Sykes S."/>
            <person name="Thomson T."/>
            <person name="Walk T."/>
            <person name="White J."/>
            <person name="Yandava C."/>
            <person name="Burger G."/>
            <person name="Gray M.W."/>
            <person name="Holland P.W.H."/>
            <person name="King N."/>
            <person name="Lang F.B.F."/>
            <person name="Roger A.J."/>
            <person name="Ruiz-Trillo I."/>
            <person name="Lander E."/>
            <person name="Nusbaum C."/>
        </authorList>
    </citation>
    <scope>NUCLEOTIDE SEQUENCE [LARGE SCALE GENOMIC DNA]</scope>
    <source>
        <strain evidence="7 8">ATCC 50062</strain>
    </source>
</reference>
<evidence type="ECO:0000313" key="8">
    <source>
        <dbReference type="Proteomes" id="UP000054408"/>
    </source>
</evidence>
<proteinExistence type="predicted"/>
<accession>A0A0L0D5Y2</accession>
<evidence type="ECO:0000259" key="6">
    <source>
        <dbReference type="Pfam" id="PF04116"/>
    </source>
</evidence>
<protein>
    <submittedName>
        <fullName evidence="7">C-4 sterol methyl oxidase</fullName>
    </submittedName>
</protein>
<dbReference type="AlphaFoldDB" id="A0A0L0D5Y2"/>
<organism evidence="7 8">
    <name type="scientific">Thecamonas trahens ATCC 50062</name>
    <dbReference type="NCBI Taxonomy" id="461836"/>
    <lineage>
        <taxon>Eukaryota</taxon>
        <taxon>Apusozoa</taxon>
        <taxon>Apusomonadida</taxon>
        <taxon>Apusomonadidae</taxon>
        <taxon>Thecamonas</taxon>
    </lineage>
</organism>
<keyword evidence="4 5" id="KW-0472">Membrane</keyword>